<sequence length="710" mass="81205">MLKVEKRNGMIVDFDGKKIINAVCKAMVETEEGIDEGIANKIAQEAYETFKDLDIVHIEKIQDFVEVQLMKLRPDVAKKYILYREERARLRKHGWDMTDLQRDIYEKKYRFENESFDEFLTRVSGGNNYIKKAIKDKKFMPAGRILAGRGMDKYGKKMTLSNCYVMPKVEDNIESIFDTAKYMARTYSYGGGVGLTLSKLRPKGAKVNNAASTTTGAVSFMELYSLVTGLIGMRGRRGALMLNLDCNHPDIEDFINVKNDLSKVRFANISVNVTNEFMEAVVDDKEYELYFYVEATGEEIRRRIRAKDLFRKIAKNNWNMAEPGMLFIDRINSWHLMSEDDTFEFAGVNPCAEETLPPFGSCNLSSINLSEFVKNPFTAKAEFDYARFKEMVREGVIFLNEVLDENMNLHPLPQQREMARELRQIGLGLMGVADMFIKMGIRYGSQESLDLIHKIGRVLVNEALRQSALLAKEHGPFPRYRKEAVLKSPFLLSNADEDVLDLIEKYGLRNSQLLTIAPTGSISTLIGCSNGLEPIFQISYTRKSESLHHEDTYYKVFTPIVKEYMDRHGISREEDLPDFFVTTSNLNYRERIDIQAAWQQYIDASISSTVNVPNEFTVEEVEDLYIYAWEKGLKGITIYRDGCAREGILITDKSKLSKLERIERLRKELDELLVEQLKEDPDTCPMCGGKLIHSGGCSECQDCGYSPCSI</sequence>
<dbReference type="Proteomes" id="UP000198828">
    <property type="component" value="Unassembled WGS sequence"/>
</dbReference>
<evidence type="ECO:0000256" key="12">
    <source>
        <dbReference type="RuleBase" id="RU364064"/>
    </source>
</evidence>
<dbReference type="Pfam" id="PF02867">
    <property type="entry name" value="Ribonuc_red_lgC"/>
    <property type="match status" value="1"/>
</dbReference>
<evidence type="ECO:0000313" key="14">
    <source>
        <dbReference type="EMBL" id="SDW47829.1"/>
    </source>
</evidence>
<evidence type="ECO:0000256" key="4">
    <source>
        <dbReference type="ARBA" id="ARBA00022634"/>
    </source>
</evidence>
<reference evidence="14 15" key="1">
    <citation type="submission" date="2016-10" db="EMBL/GenBank/DDBJ databases">
        <authorList>
            <person name="de Groot N.N."/>
        </authorList>
    </citation>
    <scope>NUCLEOTIDE SEQUENCE [LARGE SCALE GENOMIC DNA]</scope>
    <source>
        <strain evidence="14 15">DSM 23310</strain>
    </source>
</reference>
<comment type="function">
    <text evidence="12">Catalyzes the reduction of ribonucleotides to deoxyribonucleotides. May function to provide a pool of deoxyribonucleotide precursors for DNA repair during oxygen limitation and/or for immediate growth after restoration of oxygen.</text>
</comment>
<gene>
    <name evidence="14" type="ORF">SAMN05660923_00819</name>
</gene>
<keyword evidence="8" id="KW-1015">Disulfide bond</keyword>
<dbReference type="InterPro" id="IPR013344">
    <property type="entry name" value="RNR_NrdJ/NrdZ"/>
</dbReference>
<dbReference type="PROSITE" id="PS51161">
    <property type="entry name" value="ATP_CONE"/>
    <property type="match status" value="1"/>
</dbReference>
<dbReference type="InterPro" id="IPR000788">
    <property type="entry name" value="RNR_lg_C"/>
</dbReference>
<evidence type="ECO:0000256" key="1">
    <source>
        <dbReference type="ARBA" id="ARBA00001922"/>
    </source>
</evidence>
<dbReference type="InterPro" id="IPR005144">
    <property type="entry name" value="ATP-cone_dom"/>
</dbReference>
<evidence type="ECO:0000313" key="15">
    <source>
        <dbReference type="Proteomes" id="UP000198828"/>
    </source>
</evidence>
<name>A0A1H2TWZ8_9FIRM</name>
<evidence type="ECO:0000256" key="9">
    <source>
        <dbReference type="ARBA" id="ARBA00023285"/>
    </source>
</evidence>
<feature type="domain" description="ATP-cone" evidence="13">
    <location>
        <begin position="2"/>
        <end position="91"/>
    </location>
</feature>
<dbReference type="PRINTS" id="PR01183">
    <property type="entry name" value="RIBORDTASEM1"/>
</dbReference>
<keyword evidence="5 11" id="KW-0547">Nucleotide-binding</keyword>
<keyword evidence="6 11" id="KW-0067">ATP-binding</keyword>
<dbReference type="PANTHER" id="PTHR43371">
    <property type="entry name" value="VITAMIN B12-DEPENDENT RIBONUCLEOTIDE REDUCTASE"/>
    <property type="match status" value="1"/>
</dbReference>
<dbReference type="EMBL" id="FNNG01000002">
    <property type="protein sequence ID" value="SDW47829.1"/>
    <property type="molecule type" value="Genomic_DNA"/>
</dbReference>
<comment type="similarity">
    <text evidence="2 12">Belongs to the ribonucleoside diphosphate reductase class-2 family.</text>
</comment>
<evidence type="ECO:0000256" key="3">
    <source>
        <dbReference type="ARBA" id="ARBA00022628"/>
    </source>
</evidence>
<comment type="cofactor">
    <cofactor evidence="1 12">
        <name>adenosylcob(III)alamin</name>
        <dbReference type="ChEBI" id="CHEBI:18408"/>
    </cofactor>
</comment>
<evidence type="ECO:0000256" key="6">
    <source>
        <dbReference type="ARBA" id="ARBA00022840"/>
    </source>
</evidence>
<evidence type="ECO:0000256" key="10">
    <source>
        <dbReference type="ARBA" id="ARBA00047754"/>
    </source>
</evidence>
<dbReference type="GO" id="GO:0071897">
    <property type="term" value="P:DNA biosynthetic process"/>
    <property type="evidence" value="ECO:0007669"/>
    <property type="project" value="UniProtKB-KW"/>
</dbReference>
<comment type="catalytic activity">
    <reaction evidence="10 12">
        <text>a 2'-deoxyribonucleoside 5'-diphosphate + [thioredoxin]-disulfide + H2O = a ribonucleoside 5'-diphosphate + [thioredoxin]-dithiol</text>
        <dbReference type="Rhea" id="RHEA:23252"/>
        <dbReference type="Rhea" id="RHEA-COMP:10698"/>
        <dbReference type="Rhea" id="RHEA-COMP:10700"/>
        <dbReference type="ChEBI" id="CHEBI:15377"/>
        <dbReference type="ChEBI" id="CHEBI:29950"/>
        <dbReference type="ChEBI" id="CHEBI:50058"/>
        <dbReference type="ChEBI" id="CHEBI:57930"/>
        <dbReference type="ChEBI" id="CHEBI:73316"/>
        <dbReference type="EC" id="1.17.4.1"/>
    </reaction>
</comment>
<accession>A0A1H2TWZ8</accession>
<evidence type="ECO:0000256" key="8">
    <source>
        <dbReference type="ARBA" id="ARBA00023157"/>
    </source>
</evidence>
<keyword evidence="15" id="KW-1185">Reference proteome</keyword>
<dbReference type="EC" id="1.17.4.1" evidence="12"/>
<dbReference type="SUPFAM" id="SSF51998">
    <property type="entry name" value="PFL-like glycyl radical enzymes"/>
    <property type="match status" value="1"/>
</dbReference>
<organism evidence="14 15">
    <name type="scientific">Tepidimicrobium xylanilyticum</name>
    <dbReference type="NCBI Taxonomy" id="1123352"/>
    <lineage>
        <taxon>Bacteria</taxon>
        <taxon>Bacillati</taxon>
        <taxon>Bacillota</taxon>
        <taxon>Tissierellia</taxon>
        <taxon>Tissierellales</taxon>
        <taxon>Tepidimicrobiaceae</taxon>
        <taxon>Tepidimicrobium</taxon>
    </lineage>
</organism>
<keyword evidence="7 12" id="KW-0560">Oxidoreductase</keyword>
<keyword evidence="4 12" id="KW-0237">DNA synthesis</keyword>
<proteinExistence type="inferred from homology"/>
<dbReference type="GO" id="GO:0004748">
    <property type="term" value="F:ribonucleoside-diphosphate reductase activity, thioredoxin disulfide as acceptor"/>
    <property type="evidence" value="ECO:0007669"/>
    <property type="project" value="UniProtKB-EC"/>
</dbReference>
<evidence type="ECO:0000256" key="11">
    <source>
        <dbReference type="PROSITE-ProRule" id="PRU00492"/>
    </source>
</evidence>
<dbReference type="InterPro" id="IPR050862">
    <property type="entry name" value="RdRp_reductase_class-2"/>
</dbReference>
<evidence type="ECO:0000259" key="13">
    <source>
        <dbReference type="PROSITE" id="PS51161"/>
    </source>
</evidence>
<dbReference type="GO" id="GO:0005524">
    <property type="term" value="F:ATP binding"/>
    <property type="evidence" value="ECO:0007669"/>
    <property type="project" value="UniProtKB-UniRule"/>
</dbReference>
<dbReference type="Gene3D" id="3.20.70.20">
    <property type="match status" value="1"/>
</dbReference>
<evidence type="ECO:0000256" key="5">
    <source>
        <dbReference type="ARBA" id="ARBA00022741"/>
    </source>
</evidence>
<dbReference type="AlphaFoldDB" id="A0A1H2TWZ8"/>
<dbReference type="GO" id="GO:0031419">
    <property type="term" value="F:cobalamin binding"/>
    <property type="evidence" value="ECO:0007669"/>
    <property type="project" value="UniProtKB-KW"/>
</dbReference>
<dbReference type="RefSeq" id="WP_093751125.1">
    <property type="nucleotide sequence ID" value="NZ_FNNG01000002.1"/>
</dbReference>
<keyword evidence="9 12" id="KW-0170">Cobalt</keyword>
<evidence type="ECO:0000256" key="2">
    <source>
        <dbReference type="ARBA" id="ARBA00007405"/>
    </source>
</evidence>
<keyword evidence="3 12" id="KW-0846">Cobalamin</keyword>
<evidence type="ECO:0000256" key="7">
    <source>
        <dbReference type="ARBA" id="ARBA00023002"/>
    </source>
</evidence>
<dbReference type="PANTHER" id="PTHR43371:SF1">
    <property type="entry name" value="RIBONUCLEOSIDE-DIPHOSPHATE REDUCTASE"/>
    <property type="match status" value="1"/>
</dbReference>
<dbReference type="CDD" id="cd02888">
    <property type="entry name" value="RNR_II_dimer"/>
    <property type="match status" value="1"/>
</dbReference>
<dbReference type="NCBIfam" id="TIGR02504">
    <property type="entry name" value="NrdJ_Z"/>
    <property type="match status" value="1"/>
</dbReference>
<dbReference type="Pfam" id="PF03477">
    <property type="entry name" value="ATP-cone"/>
    <property type="match status" value="1"/>
</dbReference>
<protein>
    <recommendedName>
        <fullName evidence="12">Vitamin B12-dependent ribonucleotide reductase</fullName>
        <ecNumber evidence="12">1.17.4.1</ecNumber>
    </recommendedName>
</protein>
<dbReference type="OrthoDB" id="9762933at2"/>